<protein>
    <submittedName>
        <fullName evidence="2">Uncharacterized protein</fullName>
    </submittedName>
</protein>
<dbReference type="EMBL" id="CABFOC020000007">
    <property type="protein sequence ID" value="CAH0044664.1"/>
    <property type="molecule type" value="Genomic_DNA"/>
</dbReference>
<reference evidence="2" key="1">
    <citation type="submission" date="2021-10" db="EMBL/GenBank/DDBJ databases">
        <authorList>
            <person name="Piombo E."/>
        </authorList>
    </citation>
    <scope>NUCLEOTIDE SEQUENCE</scope>
</reference>
<organism evidence="2 3">
    <name type="scientific">Clonostachys solani</name>
    <dbReference type="NCBI Taxonomy" id="160281"/>
    <lineage>
        <taxon>Eukaryota</taxon>
        <taxon>Fungi</taxon>
        <taxon>Dikarya</taxon>
        <taxon>Ascomycota</taxon>
        <taxon>Pezizomycotina</taxon>
        <taxon>Sordariomycetes</taxon>
        <taxon>Hypocreomycetidae</taxon>
        <taxon>Hypocreales</taxon>
        <taxon>Bionectriaceae</taxon>
        <taxon>Clonostachys</taxon>
    </lineage>
</organism>
<feature type="region of interest" description="Disordered" evidence="1">
    <location>
        <begin position="1"/>
        <end position="24"/>
    </location>
</feature>
<feature type="compositionally biased region" description="Polar residues" evidence="1">
    <location>
        <begin position="13"/>
        <end position="24"/>
    </location>
</feature>
<evidence type="ECO:0000313" key="3">
    <source>
        <dbReference type="Proteomes" id="UP000775872"/>
    </source>
</evidence>
<dbReference type="AlphaFoldDB" id="A0A9N9W7P9"/>
<evidence type="ECO:0000256" key="1">
    <source>
        <dbReference type="SAM" id="MobiDB-lite"/>
    </source>
</evidence>
<evidence type="ECO:0000313" key="2">
    <source>
        <dbReference type="EMBL" id="CAH0044664.1"/>
    </source>
</evidence>
<sequence>MTRPDAQGGDVTTGESGPTFQAGNLDNIRSLLTPEMKFFLKIEGRSWAKIIAHHSEPAHPLHCGSASTWWAGRIGPG</sequence>
<gene>
    <name evidence="2" type="ORF">CSOL1703_00010401</name>
</gene>
<keyword evidence="3" id="KW-1185">Reference proteome</keyword>
<name>A0A9N9W7P9_9HYPO</name>
<comment type="caution">
    <text evidence="2">The sequence shown here is derived from an EMBL/GenBank/DDBJ whole genome shotgun (WGS) entry which is preliminary data.</text>
</comment>
<dbReference type="Proteomes" id="UP000775872">
    <property type="component" value="Unassembled WGS sequence"/>
</dbReference>
<accession>A0A9N9W7P9</accession>
<proteinExistence type="predicted"/>